<dbReference type="STRING" id="28117.BHV66_10310"/>
<evidence type="ECO:0000313" key="2">
    <source>
        <dbReference type="Proteomes" id="UP000187417"/>
    </source>
</evidence>
<dbReference type="EMBL" id="MNQH01000046">
    <property type="protein sequence ID" value="OKY93076.1"/>
    <property type="molecule type" value="Genomic_DNA"/>
</dbReference>
<dbReference type="SUPFAM" id="SSF52540">
    <property type="entry name" value="P-loop containing nucleoside triphosphate hydrolases"/>
    <property type="match status" value="1"/>
</dbReference>
<gene>
    <name evidence="1" type="ORF">BHV66_10310</name>
</gene>
<reference evidence="1 2" key="1">
    <citation type="journal article" date="2016" name="Nat. Biotechnol.">
        <title>Measurement of bacterial replication rates in microbial communities.</title>
        <authorList>
            <person name="Brown C.T."/>
            <person name="Olm M.R."/>
            <person name="Thomas B.C."/>
            <person name="Banfield J.F."/>
        </authorList>
    </citation>
    <scope>NUCLEOTIDE SEQUENCE [LARGE SCALE GENOMIC DNA]</scope>
    <source>
        <strain evidence="1">CAG:67_53_122</strain>
    </source>
</reference>
<protein>
    <submittedName>
        <fullName evidence="1">Uncharacterized protein</fullName>
    </submittedName>
</protein>
<name>A0A1Q6F2N2_9BACT</name>
<evidence type="ECO:0000313" key="1">
    <source>
        <dbReference type="EMBL" id="OKY93076.1"/>
    </source>
</evidence>
<dbReference type="InterPro" id="IPR027417">
    <property type="entry name" value="P-loop_NTPase"/>
</dbReference>
<proteinExistence type="predicted"/>
<organism evidence="1 2">
    <name type="scientific">Alistipes putredinis</name>
    <dbReference type="NCBI Taxonomy" id="28117"/>
    <lineage>
        <taxon>Bacteria</taxon>
        <taxon>Pseudomonadati</taxon>
        <taxon>Bacteroidota</taxon>
        <taxon>Bacteroidia</taxon>
        <taxon>Bacteroidales</taxon>
        <taxon>Rikenellaceae</taxon>
        <taxon>Alistipes</taxon>
    </lineage>
</organism>
<accession>A0A1Q6F2N2</accession>
<comment type="caution">
    <text evidence="1">The sequence shown here is derived from an EMBL/GenBank/DDBJ whole genome shotgun (WGS) entry which is preliminary data.</text>
</comment>
<dbReference type="AlphaFoldDB" id="A0A1Q6F2N2"/>
<dbReference type="RefSeq" id="WP_278339548.1">
    <property type="nucleotide sequence ID" value="NZ_BAAFLA010000027.1"/>
</dbReference>
<dbReference type="Proteomes" id="UP000187417">
    <property type="component" value="Unassembled WGS sequence"/>
</dbReference>
<sequence>MTTEILTIDKGQCLTDVLPAIPANTIFDKTITGCGATHSEIVNAARHSIIIEPNIPVILGKKAEHPFLFAVYEGITKEDVKAYLAGEHDGYRKIITTPEGFDKKVLPAMHELEIPVYKDYFLLFDECEKAIQDVGYRGDIYLPVEDFFKFENKAMVSATPIVPSDPRFEENGFKILKLVPTYDSRIELTLCTTNNTVAVMRKLLKRLENETVCVFLNSTETILSLIYALRLQGRSRVFCSEKSVRKLKQMNFTDASETLDELAPVNFLTSRFYAAVDIKLDYKPHVILLTDVMRAPFSAVDPQTEVVQAIGRFRNGVARAYHIANTSDNLQCLTREALERRLTGEENIYNQIRQIQPDGEDEAQARFQALNGMAYKRFVTRDGNRNHFMWDNAWTDEQIKAYYRYPSTLTAAYKSAPFRLTVCTAHYPITDADRLRREKAKMNTRELWREVVGQLAKLQTAHSDMEPAFLQEELGNEFAAIVQAFTILGAKRMEELGYSRSKIEAAMTRTEENVLLTAPKMQEAVYAQYKTGDLVACSEINNFLHRLIVNNGIPFEGRRVDRKVVKLFFEIEDDTKRLGGQKAFLLGKKMFEF</sequence>